<evidence type="ECO:0000256" key="2">
    <source>
        <dbReference type="ARBA" id="ARBA00023125"/>
    </source>
</evidence>
<organism evidence="5 6">
    <name type="scientific">Paraburkholderia acidicola</name>
    <dbReference type="NCBI Taxonomy" id="1912599"/>
    <lineage>
        <taxon>Bacteria</taxon>
        <taxon>Pseudomonadati</taxon>
        <taxon>Pseudomonadota</taxon>
        <taxon>Betaproteobacteria</taxon>
        <taxon>Burkholderiales</taxon>
        <taxon>Burkholderiaceae</taxon>
        <taxon>Paraburkholderia</taxon>
    </lineage>
</organism>
<dbReference type="SMART" id="SM00342">
    <property type="entry name" value="HTH_ARAC"/>
    <property type="match status" value="1"/>
</dbReference>
<proteinExistence type="predicted"/>
<dbReference type="InterPro" id="IPR035418">
    <property type="entry name" value="AraC-bd_2"/>
</dbReference>
<keyword evidence="6" id="KW-1185">Reference proteome</keyword>
<keyword evidence="1" id="KW-0805">Transcription regulation</keyword>
<dbReference type="PANTHER" id="PTHR46796">
    <property type="entry name" value="HTH-TYPE TRANSCRIPTIONAL ACTIVATOR RHAS-RELATED"/>
    <property type="match status" value="1"/>
</dbReference>
<dbReference type="InterPro" id="IPR018062">
    <property type="entry name" value="HTH_AraC-typ_CS"/>
</dbReference>
<accession>A0ABV1LSB6</accession>
<evidence type="ECO:0000256" key="1">
    <source>
        <dbReference type="ARBA" id="ARBA00023015"/>
    </source>
</evidence>
<dbReference type="PANTHER" id="PTHR46796:SF6">
    <property type="entry name" value="ARAC SUBFAMILY"/>
    <property type="match status" value="1"/>
</dbReference>
<dbReference type="InterPro" id="IPR050204">
    <property type="entry name" value="AraC_XylS_family_regulators"/>
</dbReference>
<sequence length="334" mass="36619">MHDSIRLNLPYAPALRDMPACGIDQLTHSLDDLVMPGEIFAERNASTGSLRACRLTGGGVLATAQLGHQEVRHDSAHLRDLSGDDAIVLIALDGKGFVSQQGRTLPFGKGDITFRRARMPSVARVDEPTSLVMLRLPIARLLRDALPGHPAFLPGRADAGSGIVRTIHSFIESALPGFARMSAAAIPAAEESLIALLAAAYLEASVCRADTRHTTNTRHTAAARNPLRWSQLTAYIDATLRDPELNVESCAHALGVSTRYVHKLFESMGTQYGRYVLQQRLACARADLANPFWHAQSIERIAYRNGFNDAAHFSRRFRACFGVSPREFRQRARS</sequence>
<dbReference type="InterPro" id="IPR018060">
    <property type="entry name" value="HTH_AraC"/>
</dbReference>
<evidence type="ECO:0000313" key="5">
    <source>
        <dbReference type="EMBL" id="MEQ5842112.1"/>
    </source>
</evidence>
<dbReference type="PROSITE" id="PS01124">
    <property type="entry name" value="HTH_ARAC_FAMILY_2"/>
    <property type="match status" value="1"/>
</dbReference>
<dbReference type="Pfam" id="PF14525">
    <property type="entry name" value="AraC_binding_2"/>
    <property type="match status" value="1"/>
</dbReference>
<protein>
    <submittedName>
        <fullName evidence="5">AraC family transcriptional regulator</fullName>
    </submittedName>
</protein>
<feature type="domain" description="HTH araC/xylS-type" evidence="4">
    <location>
        <begin position="230"/>
        <end position="331"/>
    </location>
</feature>
<dbReference type="InterPro" id="IPR009057">
    <property type="entry name" value="Homeodomain-like_sf"/>
</dbReference>
<dbReference type="PROSITE" id="PS00041">
    <property type="entry name" value="HTH_ARAC_FAMILY_1"/>
    <property type="match status" value="1"/>
</dbReference>
<evidence type="ECO:0000259" key="4">
    <source>
        <dbReference type="PROSITE" id="PS01124"/>
    </source>
</evidence>
<dbReference type="SUPFAM" id="SSF46689">
    <property type="entry name" value="Homeodomain-like"/>
    <property type="match status" value="1"/>
</dbReference>
<dbReference type="Pfam" id="PF12833">
    <property type="entry name" value="HTH_18"/>
    <property type="match status" value="1"/>
</dbReference>
<evidence type="ECO:0000313" key="6">
    <source>
        <dbReference type="Proteomes" id="UP001469089"/>
    </source>
</evidence>
<dbReference type="Proteomes" id="UP001469089">
    <property type="component" value="Unassembled WGS sequence"/>
</dbReference>
<dbReference type="InterPro" id="IPR020449">
    <property type="entry name" value="Tscrpt_reg_AraC-type_HTH"/>
</dbReference>
<name>A0ABV1LSB6_9BURK</name>
<dbReference type="PRINTS" id="PR00032">
    <property type="entry name" value="HTHARAC"/>
</dbReference>
<reference evidence="5 6" key="1">
    <citation type="journal article" date="2024" name="Chem. Sci.">
        <title>Discovery of a lagriamide polyketide by integrated genome mining, isotopic labeling, and untargeted metabolomics.</title>
        <authorList>
            <person name="Fergusson C.H."/>
            <person name="Saulog J."/>
            <person name="Paulo B.S."/>
            <person name="Wilson D.M."/>
            <person name="Liu D.Y."/>
            <person name="Morehouse N.J."/>
            <person name="Waterworth S."/>
            <person name="Barkei J."/>
            <person name="Gray C.A."/>
            <person name="Kwan J.C."/>
            <person name="Eustaquio A.S."/>
            <person name="Linington R.G."/>
        </authorList>
    </citation>
    <scope>NUCLEOTIDE SEQUENCE [LARGE SCALE GENOMIC DNA]</scope>
    <source>
        <strain evidence="5 6">RL17-338-BIF-B</strain>
    </source>
</reference>
<evidence type="ECO:0000256" key="3">
    <source>
        <dbReference type="ARBA" id="ARBA00023163"/>
    </source>
</evidence>
<keyword evidence="3" id="KW-0804">Transcription</keyword>
<dbReference type="EMBL" id="JAOALG010000002">
    <property type="protein sequence ID" value="MEQ5842112.1"/>
    <property type="molecule type" value="Genomic_DNA"/>
</dbReference>
<gene>
    <name evidence="5" type="ORF">N0A02_21970</name>
</gene>
<keyword evidence="2" id="KW-0238">DNA-binding</keyword>
<comment type="caution">
    <text evidence="5">The sequence shown here is derived from an EMBL/GenBank/DDBJ whole genome shotgun (WGS) entry which is preliminary data.</text>
</comment>
<dbReference type="RefSeq" id="WP_349544031.1">
    <property type="nucleotide sequence ID" value="NZ_JAOALG010000002.1"/>
</dbReference>
<dbReference type="Gene3D" id="1.10.10.60">
    <property type="entry name" value="Homeodomain-like"/>
    <property type="match status" value="1"/>
</dbReference>